<dbReference type="EMBL" id="JACHIO010000006">
    <property type="protein sequence ID" value="MBB5063483.1"/>
    <property type="molecule type" value="Genomic_DNA"/>
</dbReference>
<evidence type="ECO:0000256" key="1">
    <source>
        <dbReference type="ARBA" id="ARBA00022448"/>
    </source>
</evidence>
<evidence type="ECO:0000256" key="6">
    <source>
        <dbReference type="SAM" id="MobiDB-lite"/>
    </source>
</evidence>
<dbReference type="Gene3D" id="1.10.490.10">
    <property type="entry name" value="Globins"/>
    <property type="match status" value="1"/>
</dbReference>
<evidence type="ECO:0000256" key="2">
    <source>
        <dbReference type="ARBA" id="ARBA00022617"/>
    </source>
</evidence>
<feature type="binding site" description="distal binding residue" evidence="5">
    <location>
        <position position="49"/>
    </location>
    <ligand>
        <name>heme</name>
        <dbReference type="ChEBI" id="CHEBI:30413"/>
    </ligand>
    <ligandPart>
        <name>Fe</name>
        <dbReference type="ChEBI" id="CHEBI:18248"/>
    </ligandPart>
</feature>
<evidence type="ECO:0000256" key="4">
    <source>
        <dbReference type="ARBA" id="ARBA00023004"/>
    </source>
</evidence>
<dbReference type="AlphaFoldDB" id="A0A7W8E8J5"/>
<gene>
    <name evidence="7" type="ORF">HDF15_001825</name>
</gene>
<keyword evidence="4 5" id="KW-0408">Iron</keyword>
<feature type="region of interest" description="Disordered" evidence="6">
    <location>
        <begin position="142"/>
        <end position="166"/>
    </location>
</feature>
<keyword evidence="3 5" id="KW-0479">Metal-binding</keyword>
<dbReference type="Pfam" id="PF01152">
    <property type="entry name" value="Bac_globin"/>
    <property type="match status" value="1"/>
</dbReference>
<evidence type="ECO:0000256" key="5">
    <source>
        <dbReference type="PIRSR" id="PIRSR601486-1"/>
    </source>
</evidence>
<dbReference type="InterPro" id="IPR012292">
    <property type="entry name" value="Globin/Proto"/>
</dbReference>
<protein>
    <submittedName>
        <fullName evidence="7">Hemoglobin</fullName>
    </submittedName>
</protein>
<dbReference type="GO" id="GO:0046872">
    <property type="term" value="F:metal ion binding"/>
    <property type="evidence" value="ECO:0007669"/>
    <property type="project" value="UniProtKB-KW"/>
</dbReference>
<dbReference type="InterPro" id="IPR009050">
    <property type="entry name" value="Globin-like_sf"/>
</dbReference>
<dbReference type="InterPro" id="IPR001486">
    <property type="entry name" value="Hemoglobin_trunc"/>
</dbReference>
<dbReference type="Proteomes" id="UP000584867">
    <property type="component" value="Unassembled WGS sequence"/>
</dbReference>
<evidence type="ECO:0000256" key="3">
    <source>
        <dbReference type="ARBA" id="ARBA00022723"/>
    </source>
</evidence>
<evidence type="ECO:0000313" key="7">
    <source>
        <dbReference type="EMBL" id="MBB5063483.1"/>
    </source>
</evidence>
<organism evidence="7 8">
    <name type="scientific">Granulicella mallensis</name>
    <dbReference type="NCBI Taxonomy" id="940614"/>
    <lineage>
        <taxon>Bacteria</taxon>
        <taxon>Pseudomonadati</taxon>
        <taxon>Acidobacteriota</taxon>
        <taxon>Terriglobia</taxon>
        <taxon>Terriglobales</taxon>
        <taxon>Acidobacteriaceae</taxon>
        <taxon>Granulicella</taxon>
    </lineage>
</organism>
<reference evidence="7 8" key="1">
    <citation type="submission" date="2020-08" db="EMBL/GenBank/DDBJ databases">
        <title>Genomic Encyclopedia of Type Strains, Phase IV (KMG-V): Genome sequencing to study the core and pangenomes of soil and plant-associated prokaryotes.</title>
        <authorList>
            <person name="Whitman W."/>
        </authorList>
    </citation>
    <scope>NUCLEOTIDE SEQUENCE [LARGE SCALE GENOMIC DNA]</scope>
    <source>
        <strain evidence="7 8">X5P3</strain>
    </source>
</reference>
<sequence length="166" mass="18587">MASQVPTLYQWLGGSEALSALIERFYEKVPADPILEPLFRHMDPAHFEHVAKFIAEVLGGPAEYSSQHGGHAAMIRHHLGKGITEQQRQHWVRLLLETADELNLPSDPEFRSALVAYLEWGSRLAVINSALPSDTRIEEAPMPEWNWGVPGGPYQPEPETSDPNRS</sequence>
<accession>A0A7W8E8J5</accession>
<keyword evidence="1" id="KW-0813">Transport</keyword>
<keyword evidence="2 5" id="KW-0349">Heme</keyword>
<dbReference type="SUPFAM" id="SSF46458">
    <property type="entry name" value="Globin-like"/>
    <property type="match status" value="1"/>
</dbReference>
<dbReference type="CDD" id="cd14775">
    <property type="entry name" value="TrHb2_O-like"/>
    <property type="match status" value="1"/>
</dbReference>
<comment type="caution">
    <text evidence="7">The sequence shown here is derived from an EMBL/GenBank/DDBJ whole genome shotgun (WGS) entry which is preliminary data.</text>
</comment>
<dbReference type="GO" id="GO:0019825">
    <property type="term" value="F:oxygen binding"/>
    <property type="evidence" value="ECO:0007669"/>
    <property type="project" value="InterPro"/>
</dbReference>
<dbReference type="RefSeq" id="WP_184254680.1">
    <property type="nucleotide sequence ID" value="NZ_JACHIO010000006.1"/>
</dbReference>
<evidence type="ECO:0000313" key="8">
    <source>
        <dbReference type="Proteomes" id="UP000584867"/>
    </source>
</evidence>
<name>A0A7W8E8J5_9BACT</name>
<dbReference type="GO" id="GO:0020037">
    <property type="term" value="F:heme binding"/>
    <property type="evidence" value="ECO:0007669"/>
    <property type="project" value="InterPro"/>
</dbReference>
<proteinExistence type="predicted"/>